<dbReference type="EMBL" id="CM045758">
    <property type="protein sequence ID" value="KAI8030372.1"/>
    <property type="molecule type" value="Genomic_DNA"/>
</dbReference>
<evidence type="ECO:0000313" key="1">
    <source>
        <dbReference type="EMBL" id="KAI8030372.1"/>
    </source>
</evidence>
<comment type="caution">
    <text evidence="1">The sequence shown here is derived from an EMBL/GenBank/DDBJ whole genome shotgun (WGS) entry which is preliminary data.</text>
</comment>
<gene>
    <name evidence="1" type="ORF">LOK49_LG01G04135</name>
</gene>
<accession>A0ACC0IZI6</accession>
<protein>
    <submittedName>
        <fullName evidence="1">Uncharacterized protein</fullName>
    </submittedName>
</protein>
<proteinExistence type="predicted"/>
<keyword evidence="2" id="KW-1185">Reference proteome</keyword>
<evidence type="ECO:0000313" key="2">
    <source>
        <dbReference type="Proteomes" id="UP001060215"/>
    </source>
</evidence>
<dbReference type="Proteomes" id="UP001060215">
    <property type="component" value="Chromosome 1"/>
</dbReference>
<organism evidence="1 2">
    <name type="scientific">Camellia lanceoleosa</name>
    <dbReference type="NCBI Taxonomy" id="1840588"/>
    <lineage>
        <taxon>Eukaryota</taxon>
        <taxon>Viridiplantae</taxon>
        <taxon>Streptophyta</taxon>
        <taxon>Embryophyta</taxon>
        <taxon>Tracheophyta</taxon>
        <taxon>Spermatophyta</taxon>
        <taxon>Magnoliopsida</taxon>
        <taxon>eudicotyledons</taxon>
        <taxon>Gunneridae</taxon>
        <taxon>Pentapetalae</taxon>
        <taxon>asterids</taxon>
        <taxon>Ericales</taxon>
        <taxon>Theaceae</taxon>
        <taxon>Camellia</taxon>
    </lineage>
</organism>
<name>A0ACC0IZI6_9ERIC</name>
<reference evidence="1 2" key="1">
    <citation type="journal article" date="2022" name="Plant J.">
        <title>Chromosome-level genome of Camellia lanceoleosa provides a valuable resource for understanding genome evolution and self-incompatibility.</title>
        <authorList>
            <person name="Gong W."/>
            <person name="Xiao S."/>
            <person name="Wang L."/>
            <person name="Liao Z."/>
            <person name="Chang Y."/>
            <person name="Mo W."/>
            <person name="Hu G."/>
            <person name="Li W."/>
            <person name="Zhao G."/>
            <person name="Zhu H."/>
            <person name="Hu X."/>
            <person name="Ji K."/>
            <person name="Xiang X."/>
            <person name="Song Q."/>
            <person name="Yuan D."/>
            <person name="Jin S."/>
            <person name="Zhang L."/>
        </authorList>
    </citation>
    <scope>NUCLEOTIDE SEQUENCE [LARGE SCALE GENOMIC DNA]</scope>
    <source>
        <strain evidence="1">SQ_2022a</strain>
    </source>
</reference>
<sequence length="127" mass="14202">MSGEKKVQELHNSSTDEGPKSIKHDAIFHTFGLERRGSVRGLGFGVLSSKVDAQVHQNEHVRKLEGKVLDLEQQLDEIRAMLIKERRQNDGTNPSQRSSELLQQSTPHDNLPTSVNEVGLLLKALKL</sequence>